<dbReference type="PANTHER" id="PTHR30081">
    <property type="entry name" value="PROTEIN-EXPORT MEMBRANE PROTEIN SEC"/>
    <property type="match status" value="1"/>
</dbReference>
<evidence type="ECO:0000256" key="5">
    <source>
        <dbReference type="ARBA" id="ARBA00022927"/>
    </source>
</evidence>
<dbReference type="AlphaFoldDB" id="A0A1G7H7N5"/>
<feature type="domain" description="Protein export membrane protein SecD/SecF C-terminal" evidence="14">
    <location>
        <begin position="117"/>
        <end position="302"/>
    </location>
</feature>
<dbReference type="Proteomes" id="UP000198994">
    <property type="component" value="Unassembled WGS sequence"/>
</dbReference>
<feature type="transmembrane region" description="Helical" evidence="12">
    <location>
        <begin position="172"/>
        <end position="195"/>
    </location>
</feature>
<dbReference type="InterPro" id="IPR022813">
    <property type="entry name" value="SecD/SecF_arch_bac"/>
</dbReference>
<feature type="region of interest" description="Disordered" evidence="13">
    <location>
        <begin position="312"/>
        <end position="331"/>
    </location>
</feature>
<evidence type="ECO:0000256" key="9">
    <source>
        <dbReference type="ARBA" id="ARBA00059018"/>
    </source>
</evidence>
<dbReference type="Gene3D" id="1.20.1640.10">
    <property type="entry name" value="Multidrug efflux transporter AcrB transmembrane domain"/>
    <property type="match status" value="1"/>
</dbReference>
<accession>A0A1G7H7N5</accession>
<evidence type="ECO:0000256" key="1">
    <source>
        <dbReference type="ARBA" id="ARBA00004651"/>
    </source>
</evidence>
<dbReference type="Pfam" id="PF02355">
    <property type="entry name" value="SecD_SecF_C"/>
    <property type="match status" value="1"/>
</dbReference>
<feature type="transmembrane region" description="Helical" evidence="12">
    <location>
        <begin position="251"/>
        <end position="269"/>
    </location>
</feature>
<evidence type="ECO:0000256" key="8">
    <source>
        <dbReference type="ARBA" id="ARBA00023136"/>
    </source>
</evidence>
<evidence type="ECO:0000256" key="13">
    <source>
        <dbReference type="SAM" id="MobiDB-lite"/>
    </source>
</evidence>
<dbReference type="NCBIfam" id="TIGR00966">
    <property type="entry name" value="transloc_SecF"/>
    <property type="match status" value="1"/>
</dbReference>
<dbReference type="RefSeq" id="WP_008883663.1">
    <property type="nucleotide sequence ID" value="NZ_FNAV01000010.1"/>
</dbReference>
<feature type="transmembrane region" description="Helical" evidence="12">
    <location>
        <begin position="275"/>
        <end position="301"/>
    </location>
</feature>
<dbReference type="InterPro" id="IPR048634">
    <property type="entry name" value="SecD_SecF_C"/>
</dbReference>
<evidence type="ECO:0000313" key="15">
    <source>
        <dbReference type="EMBL" id="SDE96129.1"/>
    </source>
</evidence>
<dbReference type="InterPro" id="IPR005665">
    <property type="entry name" value="SecF_bac"/>
</dbReference>
<comment type="similarity">
    <text evidence="10">In the C-terminal section; belongs to the SecD/SecF family. SecF subfamily.</text>
</comment>
<keyword evidence="5 12" id="KW-0653">Protein transport</keyword>
<feature type="transmembrane region" description="Helical" evidence="12">
    <location>
        <begin position="201"/>
        <end position="223"/>
    </location>
</feature>
<dbReference type="GO" id="GO:0005886">
    <property type="term" value="C:plasma membrane"/>
    <property type="evidence" value="ECO:0007669"/>
    <property type="project" value="UniProtKB-SubCell"/>
</dbReference>
<dbReference type="HAMAP" id="MF_01464_B">
    <property type="entry name" value="SecF_B"/>
    <property type="match status" value="1"/>
</dbReference>
<gene>
    <name evidence="12" type="primary">secF</name>
    <name evidence="15" type="ORF">SAMN04488105_11095</name>
</gene>
<keyword evidence="4 12" id="KW-0812">Transmembrane</keyword>
<dbReference type="STRING" id="282683.SAMN04488105_11095"/>
<proteinExistence type="inferred from homology"/>
<evidence type="ECO:0000256" key="7">
    <source>
        <dbReference type="ARBA" id="ARBA00023010"/>
    </source>
</evidence>
<dbReference type="EMBL" id="FNAV01000010">
    <property type="protein sequence ID" value="SDE96129.1"/>
    <property type="molecule type" value="Genomic_DNA"/>
</dbReference>
<keyword evidence="2 12" id="KW-0813">Transport</keyword>
<keyword evidence="8 12" id="KW-0472">Membrane</keyword>
<evidence type="ECO:0000256" key="12">
    <source>
        <dbReference type="HAMAP-Rule" id="MF_01464"/>
    </source>
</evidence>
<dbReference type="GO" id="GO:0006605">
    <property type="term" value="P:protein targeting"/>
    <property type="evidence" value="ECO:0007669"/>
    <property type="project" value="UniProtKB-UniRule"/>
</dbReference>
<reference evidence="16" key="1">
    <citation type="submission" date="2016-10" db="EMBL/GenBank/DDBJ databases">
        <authorList>
            <person name="Varghese N."/>
            <person name="Submissions S."/>
        </authorList>
    </citation>
    <scope>NUCLEOTIDE SEQUENCE [LARGE SCALE GENOMIC DNA]</scope>
    <source>
        <strain evidence="16">DSM 10146</strain>
    </source>
</reference>
<comment type="similarity">
    <text evidence="12">Belongs to the SecD/SecF family. SecF subfamily.</text>
</comment>
<evidence type="ECO:0000256" key="4">
    <source>
        <dbReference type="ARBA" id="ARBA00022692"/>
    </source>
</evidence>
<feature type="transmembrane region" description="Helical" evidence="12">
    <location>
        <begin position="144"/>
        <end position="165"/>
    </location>
</feature>
<dbReference type="GO" id="GO:0015450">
    <property type="term" value="F:protein-transporting ATPase activity"/>
    <property type="evidence" value="ECO:0007669"/>
    <property type="project" value="InterPro"/>
</dbReference>
<sequence>MRHLRLVKDETSFDFFKHWKLWLGISGVMLMLAMVSFGVRGLNYGIDFMGGTTIRTESAQPVDVGAYRQAIDALGIGDSTISEVFDPSFGPEQNVAMVRIQAQDDEEAVTPETIAAVEAALQQVAPDIRFVSVESVGPKVSGELIQTAFLAVALAIGAVLVYIWLRFEWQFAAGAVLALVHDVLLTIGVFSEVGIRFDLSIIAALLTIVGYSLNDTVVVFDRVRENLIKYKKRPLKEVLNISINETLSRTIMTSLTTLLALFALFALGGDVIRGFVFAMIWGVFVGTYSSIFVASALLLWLGVKRDWSKPDAEAEANGKSKSKGPSAGASV</sequence>
<evidence type="ECO:0000256" key="3">
    <source>
        <dbReference type="ARBA" id="ARBA00022475"/>
    </source>
</evidence>
<dbReference type="GO" id="GO:0043952">
    <property type="term" value="P:protein transport by the Sec complex"/>
    <property type="evidence" value="ECO:0007669"/>
    <property type="project" value="UniProtKB-UniRule"/>
</dbReference>
<feature type="transmembrane region" description="Helical" evidence="12">
    <location>
        <begin position="21"/>
        <end position="39"/>
    </location>
</feature>
<organism evidence="15 16">
    <name type="scientific">Salipiger thiooxidans</name>
    <dbReference type="NCBI Taxonomy" id="282683"/>
    <lineage>
        <taxon>Bacteria</taxon>
        <taxon>Pseudomonadati</taxon>
        <taxon>Pseudomonadota</taxon>
        <taxon>Alphaproteobacteria</taxon>
        <taxon>Rhodobacterales</taxon>
        <taxon>Roseobacteraceae</taxon>
        <taxon>Salipiger</taxon>
    </lineage>
</organism>
<dbReference type="InterPro" id="IPR022646">
    <property type="entry name" value="SecD/SecF_CS"/>
</dbReference>
<evidence type="ECO:0000256" key="6">
    <source>
        <dbReference type="ARBA" id="ARBA00022989"/>
    </source>
</evidence>
<evidence type="ECO:0000313" key="16">
    <source>
        <dbReference type="Proteomes" id="UP000198994"/>
    </source>
</evidence>
<comment type="similarity">
    <text evidence="11">In the N-terminal section; belongs to the SecD/SecF family. SecD subfamily.</text>
</comment>
<keyword evidence="6 12" id="KW-1133">Transmembrane helix</keyword>
<evidence type="ECO:0000256" key="2">
    <source>
        <dbReference type="ARBA" id="ARBA00022448"/>
    </source>
</evidence>
<dbReference type="PRINTS" id="PR01755">
    <property type="entry name" value="SECFTRNLCASE"/>
</dbReference>
<dbReference type="GO" id="GO:0065002">
    <property type="term" value="P:intracellular protein transmembrane transport"/>
    <property type="evidence" value="ECO:0007669"/>
    <property type="project" value="UniProtKB-UniRule"/>
</dbReference>
<comment type="subcellular location">
    <subcellularLocation>
        <location evidence="1 12">Cell membrane</location>
        <topology evidence="1 12">Multi-pass membrane protein</topology>
    </subcellularLocation>
</comment>
<keyword evidence="7 12" id="KW-0811">Translocation</keyword>
<evidence type="ECO:0000259" key="14">
    <source>
        <dbReference type="Pfam" id="PF02355"/>
    </source>
</evidence>
<dbReference type="Pfam" id="PF07549">
    <property type="entry name" value="Sec_GG"/>
    <property type="match status" value="1"/>
</dbReference>
<dbReference type="NCBIfam" id="TIGR00916">
    <property type="entry name" value="2A0604s01"/>
    <property type="match status" value="1"/>
</dbReference>
<dbReference type="InterPro" id="IPR022645">
    <property type="entry name" value="SecD/SecF_bac"/>
</dbReference>
<feature type="compositionally biased region" description="Low complexity" evidence="13">
    <location>
        <begin position="319"/>
        <end position="331"/>
    </location>
</feature>
<evidence type="ECO:0000256" key="10">
    <source>
        <dbReference type="ARBA" id="ARBA00060856"/>
    </source>
</evidence>
<comment type="subunit">
    <text evidence="12">Forms a complex with SecD. Part of the essential Sec protein translocation apparatus which comprises SecA, SecYEG and auxiliary proteins SecDF-YajC and YidC.</text>
</comment>
<dbReference type="SUPFAM" id="SSF82866">
    <property type="entry name" value="Multidrug efflux transporter AcrB transmembrane domain"/>
    <property type="match status" value="1"/>
</dbReference>
<dbReference type="InterPro" id="IPR055344">
    <property type="entry name" value="SecD_SecF_C_bact"/>
</dbReference>
<keyword evidence="3 12" id="KW-1003">Cell membrane</keyword>
<dbReference type="PANTHER" id="PTHR30081:SF8">
    <property type="entry name" value="PROTEIN TRANSLOCASE SUBUNIT SECF"/>
    <property type="match status" value="1"/>
</dbReference>
<dbReference type="OrthoDB" id="9774769at2"/>
<name>A0A1G7H7N5_9RHOB</name>
<keyword evidence="16" id="KW-1185">Reference proteome</keyword>
<evidence type="ECO:0000256" key="11">
    <source>
        <dbReference type="ARBA" id="ARBA00061053"/>
    </source>
</evidence>
<comment type="function">
    <text evidence="9 12">Part of the Sec protein translocase complex. Interacts with the SecYEG preprotein conducting channel. SecDF uses the proton motive force (PMF) to complete protein translocation after the ATP-dependent function of SecA.</text>
</comment>
<dbReference type="FunFam" id="1.20.1640.10:FF:000024">
    <property type="entry name" value="Multifunctional fusion protein"/>
    <property type="match status" value="1"/>
</dbReference>
<protein>
    <recommendedName>
        <fullName evidence="12">Protein-export membrane protein SecF</fullName>
    </recommendedName>
</protein>